<organism evidence="1 2">
    <name type="scientific">Caerostris darwini</name>
    <dbReference type="NCBI Taxonomy" id="1538125"/>
    <lineage>
        <taxon>Eukaryota</taxon>
        <taxon>Metazoa</taxon>
        <taxon>Ecdysozoa</taxon>
        <taxon>Arthropoda</taxon>
        <taxon>Chelicerata</taxon>
        <taxon>Arachnida</taxon>
        <taxon>Araneae</taxon>
        <taxon>Araneomorphae</taxon>
        <taxon>Entelegynae</taxon>
        <taxon>Araneoidea</taxon>
        <taxon>Araneidae</taxon>
        <taxon>Caerostris</taxon>
    </lineage>
</organism>
<name>A0AAV4Q0R0_9ARAC</name>
<evidence type="ECO:0000313" key="2">
    <source>
        <dbReference type="Proteomes" id="UP001054837"/>
    </source>
</evidence>
<dbReference type="Proteomes" id="UP001054837">
    <property type="component" value="Unassembled WGS sequence"/>
</dbReference>
<sequence length="82" mass="9355">MEKDHASLNGVRVRLQGELDALFSLPPSRISVSGLSIFAHYDRLGWREVTMKFNGPISIEDFCCRLDVLGSRRDREFRAMPS</sequence>
<evidence type="ECO:0000313" key="1">
    <source>
        <dbReference type="EMBL" id="GIY03533.1"/>
    </source>
</evidence>
<comment type="caution">
    <text evidence="1">The sequence shown here is derived from an EMBL/GenBank/DDBJ whole genome shotgun (WGS) entry which is preliminary data.</text>
</comment>
<protein>
    <submittedName>
        <fullName evidence="1">Uncharacterized protein</fullName>
    </submittedName>
</protein>
<dbReference type="EMBL" id="BPLQ01003817">
    <property type="protein sequence ID" value="GIY03533.1"/>
    <property type="molecule type" value="Genomic_DNA"/>
</dbReference>
<proteinExistence type="predicted"/>
<reference evidence="1 2" key="1">
    <citation type="submission" date="2021-06" db="EMBL/GenBank/DDBJ databases">
        <title>Caerostris darwini draft genome.</title>
        <authorList>
            <person name="Kono N."/>
            <person name="Arakawa K."/>
        </authorList>
    </citation>
    <scope>NUCLEOTIDE SEQUENCE [LARGE SCALE GENOMIC DNA]</scope>
</reference>
<keyword evidence="2" id="KW-1185">Reference proteome</keyword>
<dbReference type="AlphaFoldDB" id="A0AAV4Q0R0"/>
<accession>A0AAV4Q0R0</accession>
<gene>
    <name evidence="1" type="ORF">CDAR_415521</name>
</gene>